<reference evidence="2" key="2">
    <citation type="submission" date="2022-01" db="EMBL/GenBank/DDBJ databases">
        <authorList>
            <person name="Yamashiro T."/>
            <person name="Shiraishi A."/>
            <person name="Satake H."/>
            <person name="Nakayama K."/>
        </authorList>
    </citation>
    <scope>NUCLEOTIDE SEQUENCE</scope>
</reference>
<dbReference type="EMBL" id="BQNB010014331">
    <property type="protein sequence ID" value="GJT26906.1"/>
    <property type="molecule type" value="Genomic_DNA"/>
</dbReference>
<dbReference type="Gene3D" id="3.60.40.10">
    <property type="entry name" value="PPM-type phosphatase domain"/>
    <property type="match status" value="1"/>
</dbReference>
<dbReference type="Pfam" id="PF00481">
    <property type="entry name" value="PP2C"/>
    <property type="match status" value="1"/>
</dbReference>
<feature type="domain" description="PPM-type phosphatase" evidence="1">
    <location>
        <begin position="39"/>
        <end position="75"/>
    </location>
</feature>
<keyword evidence="3" id="KW-1185">Reference proteome</keyword>
<proteinExistence type="predicted"/>
<accession>A0ABQ5CII8</accession>
<sequence length="120" mass="13669">MVLIRMIIAANKCGERHFFDCFLKVDDEIGGKQANDESNCGDSTVVLCRGKESLALYVDHKPNRKTNMQELKRLEVKAYNGMGIVFLVFLQCQDLLEKLGYLPLEYNHEKIASSGDLLLW</sequence>
<dbReference type="Proteomes" id="UP001151760">
    <property type="component" value="Unassembled WGS sequence"/>
</dbReference>
<dbReference type="InterPro" id="IPR001932">
    <property type="entry name" value="PPM-type_phosphatase-like_dom"/>
</dbReference>
<evidence type="ECO:0000259" key="1">
    <source>
        <dbReference type="Pfam" id="PF00481"/>
    </source>
</evidence>
<protein>
    <submittedName>
        <fullName evidence="2">Abscisic acid insensitivity 1B</fullName>
    </submittedName>
</protein>
<comment type="caution">
    <text evidence="2">The sequence shown here is derived from an EMBL/GenBank/DDBJ whole genome shotgun (WGS) entry which is preliminary data.</text>
</comment>
<gene>
    <name evidence="2" type="ORF">Tco_0907181</name>
</gene>
<evidence type="ECO:0000313" key="2">
    <source>
        <dbReference type="EMBL" id="GJT26906.1"/>
    </source>
</evidence>
<dbReference type="SUPFAM" id="SSF81606">
    <property type="entry name" value="PP2C-like"/>
    <property type="match status" value="1"/>
</dbReference>
<evidence type="ECO:0000313" key="3">
    <source>
        <dbReference type="Proteomes" id="UP001151760"/>
    </source>
</evidence>
<organism evidence="2 3">
    <name type="scientific">Tanacetum coccineum</name>
    <dbReference type="NCBI Taxonomy" id="301880"/>
    <lineage>
        <taxon>Eukaryota</taxon>
        <taxon>Viridiplantae</taxon>
        <taxon>Streptophyta</taxon>
        <taxon>Embryophyta</taxon>
        <taxon>Tracheophyta</taxon>
        <taxon>Spermatophyta</taxon>
        <taxon>Magnoliopsida</taxon>
        <taxon>eudicotyledons</taxon>
        <taxon>Gunneridae</taxon>
        <taxon>Pentapetalae</taxon>
        <taxon>asterids</taxon>
        <taxon>campanulids</taxon>
        <taxon>Asterales</taxon>
        <taxon>Asteraceae</taxon>
        <taxon>Asteroideae</taxon>
        <taxon>Anthemideae</taxon>
        <taxon>Anthemidinae</taxon>
        <taxon>Tanacetum</taxon>
    </lineage>
</organism>
<name>A0ABQ5CII8_9ASTR</name>
<dbReference type="InterPro" id="IPR036457">
    <property type="entry name" value="PPM-type-like_dom_sf"/>
</dbReference>
<reference evidence="2" key="1">
    <citation type="journal article" date="2022" name="Int. J. Mol. Sci.">
        <title>Draft Genome of Tanacetum Coccineum: Genomic Comparison of Closely Related Tanacetum-Family Plants.</title>
        <authorList>
            <person name="Yamashiro T."/>
            <person name="Shiraishi A."/>
            <person name="Nakayama K."/>
            <person name="Satake H."/>
        </authorList>
    </citation>
    <scope>NUCLEOTIDE SEQUENCE</scope>
</reference>